<accession>A0A6N6VIQ4</accession>
<dbReference type="SUPFAM" id="SSF103088">
    <property type="entry name" value="OmpA-like"/>
    <property type="match status" value="1"/>
</dbReference>
<dbReference type="GO" id="GO:0016020">
    <property type="term" value="C:membrane"/>
    <property type="evidence" value="ECO:0007669"/>
    <property type="project" value="UniProtKB-UniRule"/>
</dbReference>
<name>A0A6N6VIQ4_9HYPH</name>
<evidence type="ECO:0000313" key="4">
    <source>
        <dbReference type="Proteomes" id="UP000468901"/>
    </source>
</evidence>
<dbReference type="Gene3D" id="3.30.1330.60">
    <property type="entry name" value="OmpA-like domain"/>
    <property type="match status" value="1"/>
</dbReference>
<dbReference type="Pfam" id="PF00691">
    <property type="entry name" value="OmpA"/>
    <property type="match status" value="1"/>
</dbReference>
<feature type="domain" description="OmpA-like" evidence="2">
    <location>
        <begin position="174"/>
        <end position="283"/>
    </location>
</feature>
<comment type="caution">
    <text evidence="3">The sequence shown here is derived from an EMBL/GenBank/DDBJ whole genome shotgun (WGS) entry which is preliminary data.</text>
</comment>
<dbReference type="PROSITE" id="PS51257">
    <property type="entry name" value="PROKAR_LIPOPROTEIN"/>
    <property type="match status" value="1"/>
</dbReference>
<keyword evidence="1" id="KW-0472">Membrane</keyword>
<dbReference type="CDD" id="cd07185">
    <property type="entry name" value="OmpA_C-like"/>
    <property type="match status" value="1"/>
</dbReference>
<dbReference type="PROSITE" id="PS51123">
    <property type="entry name" value="OMPA_2"/>
    <property type="match status" value="1"/>
</dbReference>
<dbReference type="AlphaFoldDB" id="A0A6N6VIQ4"/>
<proteinExistence type="predicted"/>
<protein>
    <submittedName>
        <fullName evidence="3">OmpA family protein</fullName>
    </submittedName>
</protein>
<organism evidence="3 4">
    <name type="scientific">Parvibaculum sedimenti</name>
    <dbReference type="NCBI Taxonomy" id="2608632"/>
    <lineage>
        <taxon>Bacteria</taxon>
        <taxon>Pseudomonadati</taxon>
        <taxon>Pseudomonadota</taxon>
        <taxon>Alphaproteobacteria</taxon>
        <taxon>Hyphomicrobiales</taxon>
        <taxon>Parvibaculaceae</taxon>
        <taxon>Parvibaculum</taxon>
    </lineage>
</organism>
<evidence type="ECO:0000256" key="1">
    <source>
        <dbReference type="PROSITE-ProRule" id="PRU00473"/>
    </source>
</evidence>
<evidence type="ECO:0000313" key="3">
    <source>
        <dbReference type="EMBL" id="KAB7740757.1"/>
    </source>
</evidence>
<dbReference type="InterPro" id="IPR036737">
    <property type="entry name" value="OmpA-like_sf"/>
</dbReference>
<sequence length="283" mass="30084">MKIISRLIALGTFLVLAGCGTWTAESYLHETISGDSFNACLAREYQERATSEAYVDCNWVDTATIVEKGRAAAAGETVLPWDPATRGVLPSDLPELQDARAKLLAALDNGGRTDPARACACAKAQRYYDGWVEQASDNKLGENGSWLGGEGGPVQPERVKAEKAAFYEALTKCEAAKIVGGPWTIYFGFNKFNLTQEAQAVIQEIAKSSASTFAVVGHTDTSGSKAYNQALGERRAKSVATALTANGKTVESAASDGETNLAVQTGDGVREPLNRRAIVSVVK</sequence>
<dbReference type="InterPro" id="IPR006665">
    <property type="entry name" value="OmpA-like"/>
</dbReference>
<reference evidence="3 4" key="1">
    <citation type="submission" date="2019-09" db="EMBL/GenBank/DDBJ databases">
        <title>Parvibaculum sedimenti sp. nov., isolated from sediment.</title>
        <authorList>
            <person name="Wang Y."/>
        </authorList>
    </citation>
    <scope>NUCLEOTIDE SEQUENCE [LARGE SCALE GENOMIC DNA]</scope>
    <source>
        <strain evidence="3 4">HXT-9</strain>
    </source>
</reference>
<evidence type="ECO:0000259" key="2">
    <source>
        <dbReference type="PROSITE" id="PS51123"/>
    </source>
</evidence>
<dbReference type="RefSeq" id="WP_152215588.1">
    <property type="nucleotide sequence ID" value="NZ_WESC01000005.1"/>
</dbReference>
<gene>
    <name evidence="3" type="ORF">F2P47_06845</name>
</gene>
<keyword evidence="4" id="KW-1185">Reference proteome</keyword>
<dbReference type="EMBL" id="WESC01000005">
    <property type="protein sequence ID" value="KAB7740757.1"/>
    <property type="molecule type" value="Genomic_DNA"/>
</dbReference>
<dbReference type="Proteomes" id="UP000468901">
    <property type="component" value="Unassembled WGS sequence"/>
</dbReference>